<dbReference type="HAMAP" id="MF_00004">
    <property type="entry name" value="Aden_phosphoribosyltr"/>
    <property type="match status" value="1"/>
</dbReference>
<dbReference type="RefSeq" id="WP_145263420.1">
    <property type="nucleotide sequence ID" value="NZ_CP036279.1"/>
</dbReference>
<comment type="subunit">
    <text evidence="11">Homodimer.</text>
</comment>
<dbReference type="FunFam" id="3.40.50.2020:FF:000021">
    <property type="entry name" value="Adenine phosphoribosyltransferase"/>
    <property type="match status" value="1"/>
</dbReference>
<comment type="similarity">
    <text evidence="5 11">Belongs to the purine/pyrimidine phosphoribosyltransferase family.</text>
</comment>
<feature type="domain" description="Phosphoribosyltransferase" evidence="12">
    <location>
        <begin position="38"/>
        <end position="169"/>
    </location>
</feature>
<evidence type="ECO:0000256" key="7">
    <source>
        <dbReference type="ARBA" id="ARBA00022490"/>
    </source>
</evidence>
<dbReference type="CDD" id="cd06223">
    <property type="entry name" value="PRTases_typeI"/>
    <property type="match status" value="1"/>
</dbReference>
<dbReference type="GO" id="GO:0006166">
    <property type="term" value="P:purine ribonucleoside salvage"/>
    <property type="evidence" value="ECO:0007669"/>
    <property type="project" value="UniProtKB-UniRule"/>
</dbReference>
<evidence type="ECO:0000256" key="1">
    <source>
        <dbReference type="ARBA" id="ARBA00000868"/>
    </source>
</evidence>
<keyword evidence="9 11" id="KW-0808">Transferase</keyword>
<gene>
    <name evidence="11 13" type="primary">apt</name>
    <name evidence="13" type="ORF">Pan216_57870</name>
</gene>
<dbReference type="NCBIfam" id="TIGR01090">
    <property type="entry name" value="apt"/>
    <property type="match status" value="1"/>
</dbReference>
<dbReference type="GO" id="GO:0005737">
    <property type="term" value="C:cytoplasm"/>
    <property type="evidence" value="ECO:0007669"/>
    <property type="project" value="UniProtKB-SubCell"/>
</dbReference>
<dbReference type="InterPro" id="IPR000836">
    <property type="entry name" value="PRTase_dom"/>
</dbReference>
<evidence type="ECO:0000256" key="9">
    <source>
        <dbReference type="ARBA" id="ARBA00022679"/>
    </source>
</evidence>
<sequence length="177" mass="19731">MSNIEQLGALVRTIPDFPKPGIQFRDITTLLQDPWGLKRIIDEFVSHYQYSPIDQIVAIESRGFVIGGALAYRLGCGLVIARKPGKLPAEVERQEYQLEYGSDSIEIHRDAISENDRVLIIDDLLATGGTCDATCQLVEILGGKVVGCGFVICLPDLKGPERLKRYDNHWLIEFEGD</sequence>
<dbReference type="Gene3D" id="3.40.50.2020">
    <property type="match status" value="1"/>
</dbReference>
<dbReference type="InterPro" id="IPR050054">
    <property type="entry name" value="UPRTase/APRTase"/>
</dbReference>
<evidence type="ECO:0000256" key="8">
    <source>
        <dbReference type="ARBA" id="ARBA00022676"/>
    </source>
</evidence>
<evidence type="ECO:0000313" key="14">
    <source>
        <dbReference type="Proteomes" id="UP000317093"/>
    </source>
</evidence>
<dbReference type="EC" id="2.4.2.7" evidence="6 11"/>
<protein>
    <recommendedName>
        <fullName evidence="6 11">Adenine phosphoribosyltransferase</fullName>
        <shortName evidence="11">APRT</shortName>
        <ecNumber evidence="6 11">2.4.2.7</ecNumber>
    </recommendedName>
</protein>
<name>A0A518BDC6_9BACT</name>
<dbReference type="GO" id="GO:0006168">
    <property type="term" value="P:adenine salvage"/>
    <property type="evidence" value="ECO:0007669"/>
    <property type="project" value="InterPro"/>
</dbReference>
<evidence type="ECO:0000256" key="3">
    <source>
        <dbReference type="ARBA" id="ARBA00004496"/>
    </source>
</evidence>
<evidence type="ECO:0000256" key="2">
    <source>
        <dbReference type="ARBA" id="ARBA00003968"/>
    </source>
</evidence>
<comment type="subcellular location">
    <subcellularLocation>
        <location evidence="3 11">Cytoplasm</location>
    </subcellularLocation>
</comment>
<dbReference type="UniPathway" id="UPA00588">
    <property type="reaction ID" value="UER00646"/>
</dbReference>
<dbReference type="GO" id="GO:0003999">
    <property type="term" value="F:adenine phosphoribosyltransferase activity"/>
    <property type="evidence" value="ECO:0007669"/>
    <property type="project" value="UniProtKB-UniRule"/>
</dbReference>
<comment type="function">
    <text evidence="2 11">Catalyzes a salvage reaction resulting in the formation of AMP, that is energically less costly than de novo synthesis.</text>
</comment>
<dbReference type="PANTHER" id="PTHR32315">
    <property type="entry name" value="ADENINE PHOSPHORIBOSYLTRANSFERASE"/>
    <property type="match status" value="1"/>
</dbReference>
<dbReference type="InterPro" id="IPR005764">
    <property type="entry name" value="Ade_phspho_trans"/>
</dbReference>
<dbReference type="EMBL" id="CP036279">
    <property type="protein sequence ID" value="QDU64893.1"/>
    <property type="molecule type" value="Genomic_DNA"/>
</dbReference>
<evidence type="ECO:0000256" key="4">
    <source>
        <dbReference type="ARBA" id="ARBA00004659"/>
    </source>
</evidence>
<dbReference type="GO" id="GO:0002055">
    <property type="term" value="F:adenine binding"/>
    <property type="evidence" value="ECO:0007669"/>
    <property type="project" value="TreeGrafter"/>
</dbReference>
<dbReference type="KEGG" id="knv:Pan216_57870"/>
<keyword evidence="10 11" id="KW-0660">Purine salvage</keyword>
<keyword evidence="7 11" id="KW-0963">Cytoplasm</keyword>
<dbReference type="GO" id="GO:0016208">
    <property type="term" value="F:AMP binding"/>
    <property type="evidence" value="ECO:0007669"/>
    <property type="project" value="TreeGrafter"/>
</dbReference>
<dbReference type="Proteomes" id="UP000317093">
    <property type="component" value="Chromosome"/>
</dbReference>
<evidence type="ECO:0000313" key="13">
    <source>
        <dbReference type="EMBL" id="QDU64893.1"/>
    </source>
</evidence>
<comment type="pathway">
    <text evidence="4 11">Purine metabolism; AMP biosynthesis via salvage pathway; AMP from adenine: step 1/1.</text>
</comment>
<evidence type="ECO:0000256" key="5">
    <source>
        <dbReference type="ARBA" id="ARBA00008391"/>
    </source>
</evidence>
<evidence type="ECO:0000256" key="6">
    <source>
        <dbReference type="ARBA" id="ARBA00011893"/>
    </source>
</evidence>
<dbReference type="SUPFAM" id="SSF53271">
    <property type="entry name" value="PRTase-like"/>
    <property type="match status" value="1"/>
</dbReference>
<evidence type="ECO:0000259" key="12">
    <source>
        <dbReference type="Pfam" id="PF00156"/>
    </source>
</evidence>
<evidence type="ECO:0000256" key="11">
    <source>
        <dbReference type="HAMAP-Rule" id="MF_00004"/>
    </source>
</evidence>
<dbReference type="InterPro" id="IPR029057">
    <property type="entry name" value="PRTase-like"/>
</dbReference>
<comment type="catalytic activity">
    <reaction evidence="1 11">
        <text>AMP + diphosphate = 5-phospho-alpha-D-ribose 1-diphosphate + adenine</text>
        <dbReference type="Rhea" id="RHEA:16609"/>
        <dbReference type="ChEBI" id="CHEBI:16708"/>
        <dbReference type="ChEBI" id="CHEBI:33019"/>
        <dbReference type="ChEBI" id="CHEBI:58017"/>
        <dbReference type="ChEBI" id="CHEBI:456215"/>
        <dbReference type="EC" id="2.4.2.7"/>
    </reaction>
</comment>
<dbReference type="NCBIfam" id="NF002634">
    <property type="entry name" value="PRK02304.1-3"/>
    <property type="match status" value="1"/>
</dbReference>
<evidence type="ECO:0000256" key="10">
    <source>
        <dbReference type="ARBA" id="ARBA00022726"/>
    </source>
</evidence>
<organism evidence="13 14">
    <name type="scientific">Kolteria novifilia</name>
    <dbReference type="NCBI Taxonomy" id="2527975"/>
    <lineage>
        <taxon>Bacteria</taxon>
        <taxon>Pseudomonadati</taxon>
        <taxon>Planctomycetota</taxon>
        <taxon>Planctomycetia</taxon>
        <taxon>Kolteriales</taxon>
        <taxon>Kolteriaceae</taxon>
        <taxon>Kolteria</taxon>
    </lineage>
</organism>
<dbReference type="AlphaFoldDB" id="A0A518BDC6"/>
<proteinExistence type="inferred from homology"/>
<accession>A0A518BDC6</accession>
<keyword evidence="14" id="KW-1185">Reference proteome</keyword>
<dbReference type="Pfam" id="PF00156">
    <property type="entry name" value="Pribosyltran"/>
    <property type="match status" value="1"/>
</dbReference>
<keyword evidence="8 11" id="KW-0328">Glycosyltransferase</keyword>
<dbReference type="GO" id="GO:0044209">
    <property type="term" value="P:AMP salvage"/>
    <property type="evidence" value="ECO:0007669"/>
    <property type="project" value="UniProtKB-UniRule"/>
</dbReference>
<dbReference type="OrthoDB" id="9803963at2"/>
<reference evidence="13 14" key="1">
    <citation type="submission" date="2019-02" db="EMBL/GenBank/DDBJ databases">
        <title>Deep-cultivation of Planctomycetes and their phenomic and genomic characterization uncovers novel biology.</title>
        <authorList>
            <person name="Wiegand S."/>
            <person name="Jogler M."/>
            <person name="Boedeker C."/>
            <person name="Pinto D."/>
            <person name="Vollmers J."/>
            <person name="Rivas-Marin E."/>
            <person name="Kohn T."/>
            <person name="Peeters S.H."/>
            <person name="Heuer A."/>
            <person name="Rast P."/>
            <person name="Oberbeckmann S."/>
            <person name="Bunk B."/>
            <person name="Jeske O."/>
            <person name="Meyerdierks A."/>
            <person name="Storesund J.E."/>
            <person name="Kallscheuer N."/>
            <person name="Luecker S."/>
            <person name="Lage O.M."/>
            <person name="Pohl T."/>
            <person name="Merkel B.J."/>
            <person name="Hornburger P."/>
            <person name="Mueller R.-W."/>
            <person name="Bruemmer F."/>
            <person name="Labrenz M."/>
            <person name="Spormann A.M."/>
            <person name="Op den Camp H."/>
            <person name="Overmann J."/>
            <person name="Amann R."/>
            <person name="Jetten M.S.M."/>
            <person name="Mascher T."/>
            <person name="Medema M.H."/>
            <person name="Devos D.P."/>
            <person name="Kaster A.-K."/>
            <person name="Ovreas L."/>
            <person name="Rohde M."/>
            <person name="Galperin M.Y."/>
            <person name="Jogler C."/>
        </authorList>
    </citation>
    <scope>NUCLEOTIDE SEQUENCE [LARGE SCALE GENOMIC DNA]</scope>
    <source>
        <strain evidence="13 14">Pan216</strain>
    </source>
</reference>
<dbReference type="PANTHER" id="PTHR32315:SF3">
    <property type="entry name" value="ADENINE PHOSPHORIBOSYLTRANSFERASE"/>
    <property type="match status" value="1"/>
</dbReference>
<dbReference type="NCBIfam" id="NF002636">
    <property type="entry name" value="PRK02304.1-5"/>
    <property type="match status" value="1"/>
</dbReference>